<dbReference type="SUPFAM" id="SSF55103">
    <property type="entry name" value="FAD-linked oxidases, C-terminal domain"/>
    <property type="match status" value="1"/>
</dbReference>
<dbReference type="PROSITE" id="PS51387">
    <property type="entry name" value="FAD_PCMH"/>
    <property type="match status" value="1"/>
</dbReference>
<dbReference type="Gene3D" id="3.30.465.10">
    <property type="match status" value="1"/>
</dbReference>
<name>A0ABS9D4C8_9ALTE</name>
<dbReference type="PANTHER" id="PTHR11748">
    <property type="entry name" value="D-LACTATE DEHYDROGENASE"/>
    <property type="match status" value="1"/>
</dbReference>
<dbReference type="Gene3D" id="1.10.45.10">
    <property type="entry name" value="Vanillyl-alcohol Oxidase, Chain A, domain 4"/>
    <property type="match status" value="1"/>
</dbReference>
<evidence type="ECO:0000313" key="5">
    <source>
        <dbReference type="EMBL" id="MCF2947736.1"/>
    </source>
</evidence>
<dbReference type="EMBL" id="JAKGAS010000003">
    <property type="protein sequence ID" value="MCF2947736.1"/>
    <property type="molecule type" value="Genomic_DNA"/>
</dbReference>
<reference evidence="5 6" key="1">
    <citation type="submission" date="2022-01" db="EMBL/GenBank/DDBJ databases">
        <title>Paraglaciecola sp. G1-23.</title>
        <authorList>
            <person name="Jin M.S."/>
            <person name="Han D.M."/>
            <person name="Kim H.M."/>
            <person name="Jeon C.O."/>
        </authorList>
    </citation>
    <scope>NUCLEOTIDE SEQUENCE [LARGE SCALE GENOMIC DNA]</scope>
    <source>
        <strain evidence="5 6">G1-23</strain>
    </source>
</reference>
<dbReference type="PANTHER" id="PTHR11748:SF111">
    <property type="entry name" value="D-LACTATE DEHYDROGENASE, MITOCHONDRIAL-RELATED"/>
    <property type="match status" value="1"/>
</dbReference>
<keyword evidence="3" id="KW-0274">FAD</keyword>
<evidence type="ECO:0000259" key="4">
    <source>
        <dbReference type="PROSITE" id="PS51387"/>
    </source>
</evidence>
<dbReference type="Gene3D" id="3.30.43.10">
    <property type="entry name" value="Uridine Diphospho-n-acetylenolpyruvylglucosamine Reductase, domain 2"/>
    <property type="match status" value="1"/>
</dbReference>
<feature type="domain" description="FAD-binding PCMH-type" evidence="4">
    <location>
        <begin position="36"/>
        <end position="231"/>
    </location>
</feature>
<dbReference type="Proteomes" id="UP001521137">
    <property type="component" value="Unassembled WGS sequence"/>
</dbReference>
<dbReference type="InterPro" id="IPR016169">
    <property type="entry name" value="FAD-bd_PCMH_sub2"/>
</dbReference>
<dbReference type="InterPro" id="IPR006094">
    <property type="entry name" value="Oxid_FAD_bind_N"/>
</dbReference>
<dbReference type="InterPro" id="IPR016167">
    <property type="entry name" value="FAD-bd_PCMH_sub1"/>
</dbReference>
<dbReference type="InterPro" id="IPR036318">
    <property type="entry name" value="FAD-bd_PCMH-like_sf"/>
</dbReference>
<dbReference type="Pfam" id="PF01565">
    <property type="entry name" value="FAD_binding_4"/>
    <property type="match status" value="1"/>
</dbReference>
<dbReference type="InterPro" id="IPR016171">
    <property type="entry name" value="Vanillyl_alc_oxidase_C-sub2"/>
</dbReference>
<protein>
    <submittedName>
        <fullName evidence="5">FAD-binding protein</fullName>
    </submittedName>
</protein>
<comment type="caution">
    <text evidence="5">The sequence shown here is derived from an EMBL/GenBank/DDBJ whole genome shotgun (WGS) entry which is preliminary data.</text>
</comment>
<proteinExistence type="inferred from homology"/>
<sequence>MDITSSLLEELSQKTSAKILNNIEATQKYGKTTFSPVIQLDGAIIINSDSEISDVLQLANTYQFNLYPISTNKNWGYGSFATQKNRLNYILDLGQLTTITPTSKELGLITLEPGVTQQKLYDYLKEHNWKFMVPVTGAGPECSILSNAVERGYGITPHNDHFYAVTALKGYIPHPELCTTKYESAISALDKRGSDFIDKTYKWGLGPYLDGLFTQGNLGIVSEMTIRLAPIPAHFCSFYIQIFNEDKFESAVAFISNILRDYSGIIASVNLMDQRRLISITSDNPNNSNSTKVLTDKQIEFISKQKKLPKWMIVGSIYSDKKLVNVLKSTLRKKAKELGTIFFSDSLRVKIANKVLKNLPLKFKATQNLLAQLESLQEGTDIMQGIPNQVALPLPYWRNPKVTPDKSIVLSPAEDGCGLLWYAPLIKMSPSSLREFTTFIREITPKYNIDPLITFTNLKHDCVDSTVPIVFNLANQAEVENAHACLNELIKEGVKRGYVPYRLDVNQQKKLDNKHTFWQTTLKIKQALDPNGILAPKRYNPD</sequence>
<dbReference type="InterPro" id="IPR016166">
    <property type="entry name" value="FAD-bd_PCMH"/>
</dbReference>
<dbReference type="SUPFAM" id="SSF56176">
    <property type="entry name" value="FAD-binding/transporter-associated domain-like"/>
    <property type="match status" value="1"/>
</dbReference>
<evidence type="ECO:0000256" key="1">
    <source>
        <dbReference type="ARBA" id="ARBA00008000"/>
    </source>
</evidence>
<dbReference type="Gene3D" id="3.40.462.10">
    <property type="entry name" value="FAD-linked oxidases, C-terminal domain"/>
    <property type="match status" value="1"/>
</dbReference>
<dbReference type="InterPro" id="IPR016170">
    <property type="entry name" value="Cytok_DH_C_sf"/>
</dbReference>
<evidence type="ECO:0000256" key="2">
    <source>
        <dbReference type="ARBA" id="ARBA00022630"/>
    </source>
</evidence>
<evidence type="ECO:0000256" key="3">
    <source>
        <dbReference type="ARBA" id="ARBA00022827"/>
    </source>
</evidence>
<dbReference type="InterPro" id="IPR016164">
    <property type="entry name" value="FAD-linked_Oxase-like_C"/>
</dbReference>
<accession>A0ABS9D4C8</accession>
<keyword evidence="2" id="KW-0285">Flavoprotein</keyword>
<comment type="similarity">
    <text evidence="1">Belongs to the FAD-binding oxidoreductase/transferase type 4 family.</text>
</comment>
<keyword evidence="6" id="KW-1185">Reference proteome</keyword>
<gene>
    <name evidence="5" type="ORF">L0668_06440</name>
</gene>
<evidence type="ECO:0000313" key="6">
    <source>
        <dbReference type="Proteomes" id="UP001521137"/>
    </source>
</evidence>
<organism evidence="5 6">
    <name type="scientific">Paraglaciecola algarum</name>
    <dbReference type="NCBI Taxonomy" id="3050085"/>
    <lineage>
        <taxon>Bacteria</taxon>
        <taxon>Pseudomonadati</taxon>
        <taxon>Pseudomonadota</taxon>
        <taxon>Gammaproteobacteria</taxon>
        <taxon>Alteromonadales</taxon>
        <taxon>Alteromonadaceae</taxon>
        <taxon>Paraglaciecola</taxon>
    </lineage>
</organism>
<dbReference type="RefSeq" id="WP_235311271.1">
    <property type="nucleotide sequence ID" value="NZ_JAKGAS010000003.1"/>
</dbReference>